<dbReference type="Pfam" id="PF13609">
    <property type="entry name" value="Porin_4"/>
    <property type="match status" value="1"/>
</dbReference>
<evidence type="ECO:0000256" key="10">
    <source>
        <dbReference type="ARBA" id="ARBA00023237"/>
    </source>
</evidence>
<evidence type="ECO:0000256" key="3">
    <source>
        <dbReference type="ARBA" id="ARBA00022448"/>
    </source>
</evidence>
<proteinExistence type="predicted"/>
<evidence type="ECO:0000256" key="6">
    <source>
        <dbReference type="ARBA" id="ARBA00022729"/>
    </source>
</evidence>
<sequence>MKKQVSVLALAAAMACGAQAQQSGSSVNVFGVVDVGVTVLDGVSGTSKVRMVSSGQQLGSRLGLRGTEDLGSGYKAMFTIEHQFYADTGSQNQAAPLSGFAIPTRALVGIPNTIRSQLEPQLGQSLAASLNNAFWHRQAWAGLVTPVGAVLAGRQYSPVFQLFGRFDPHQAGNVGNAFATLTVPTGLEVRINNSVQYVAEKDGWRLNGMVGAGEGEIGNGRFWGVSAGYATGGLDVGIGYQNRKTSEGLQSLENTVVGASYTTGPWKVTGMWLRAKDKHPILGAQLRASLNASTAIPAALKPAFLAYGSQIANNLGFDGNLSYAGIHYMINERNKLVASYGVYNDKVAEREAAIAGLALEHIVSKRTSIWLSGGYVDNKTGQQILPYSQGHLYGFTDKPGRDSSAYSMNLVHRF</sequence>
<accession>A0A3S2UAT0</accession>
<keyword evidence="6 11" id="KW-0732">Signal</keyword>
<evidence type="ECO:0000313" key="14">
    <source>
        <dbReference type="Proteomes" id="UP000288587"/>
    </source>
</evidence>
<dbReference type="GO" id="GO:0046930">
    <property type="term" value="C:pore complex"/>
    <property type="evidence" value="ECO:0007669"/>
    <property type="project" value="UniProtKB-KW"/>
</dbReference>
<reference evidence="13 14" key="1">
    <citation type="submission" date="2019-01" db="EMBL/GenBank/DDBJ databases">
        <authorList>
            <person name="Chen W.-M."/>
        </authorList>
    </citation>
    <scope>NUCLEOTIDE SEQUENCE [LARGE SCALE GENOMIC DNA]</scope>
    <source>
        <strain evidence="13 14">CCP-18</strain>
    </source>
</reference>
<keyword evidence="3" id="KW-0813">Transport</keyword>
<evidence type="ECO:0000256" key="2">
    <source>
        <dbReference type="ARBA" id="ARBA00011233"/>
    </source>
</evidence>
<dbReference type="CDD" id="cd00342">
    <property type="entry name" value="gram_neg_porins"/>
    <property type="match status" value="1"/>
</dbReference>
<keyword evidence="7" id="KW-0406">Ion transport</keyword>
<dbReference type="InterPro" id="IPR050298">
    <property type="entry name" value="Gram-neg_bact_OMP"/>
</dbReference>
<dbReference type="Proteomes" id="UP000288587">
    <property type="component" value="Unassembled WGS sequence"/>
</dbReference>
<dbReference type="PANTHER" id="PTHR34501">
    <property type="entry name" value="PROTEIN YDDL-RELATED"/>
    <property type="match status" value="1"/>
</dbReference>
<feature type="domain" description="Porin" evidence="12">
    <location>
        <begin position="9"/>
        <end position="380"/>
    </location>
</feature>
<feature type="signal peptide" evidence="11">
    <location>
        <begin position="1"/>
        <end position="20"/>
    </location>
</feature>
<keyword evidence="14" id="KW-1185">Reference proteome</keyword>
<evidence type="ECO:0000313" key="13">
    <source>
        <dbReference type="EMBL" id="RVT83073.1"/>
    </source>
</evidence>
<evidence type="ECO:0000256" key="5">
    <source>
        <dbReference type="ARBA" id="ARBA00022692"/>
    </source>
</evidence>
<dbReference type="GO" id="GO:0009279">
    <property type="term" value="C:cell outer membrane"/>
    <property type="evidence" value="ECO:0007669"/>
    <property type="project" value="UniProtKB-SubCell"/>
</dbReference>
<dbReference type="PROSITE" id="PS51257">
    <property type="entry name" value="PROKAR_LIPOPROTEIN"/>
    <property type="match status" value="1"/>
</dbReference>
<evidence type="ECO:0000256" key="11">
    <source>
        <dbReference type="SAM" id="SignalP"/>
    </source>
</evidence>
<dbReference type="PANTHER" id="PTHR34501:SF9">
    <property type="entry name" value="MAJOR OUTER MEMBRANE PROTEIN P.IA"/>
    <property type="match status" value="1"/>
</dbReference>
<evidence type="ECO:0000256" key="9">
    <source>
        <dbReference type="ARBA" id="ARBA00023136"/>
    </source>
</evidence>
<organism evidence="13 14">
    <name type="scientific">Inhella crocodyli</name>
    <dbReference type="NCBI Taxonomy" id="2499851"/>
    <lineage>
        <taxon>Bacteria</taxon>
        <taxon>Pseudomonadati</taxon>
        <taxon>Pseudomonadota</taxon>
        <taxon>Betaproteobacteria</taxon>
        <taxon>Burkholderiales</taxon>
        <taxon>Sphaerotilaceae</taxon>
        <taxon>Inhella</taxon>
    </lineage>
</organism>
<evidence type="ECO:0000259" key="12">
    <source>
        <dbReference type="Pfam" id="PF13609"/>
    </source>
</evidence>
<keyword evidence="5" id="KW-0812">Transmembrane</keyword>
<dbReference type="RefSeq" id="WP_127684053.1">
    <property type="nucleotide sequence ID" value="NZ_SACM01000005.1"/>
</dbReference>
<evidence type="ECO:0000256" key="7">
    <source>
        <dbReference type="ARBA" id="ARBA00023065"/>
    </source>
</evidence>
<dbReference type="OrthoDB" id="5289162at2"/>
<dbReference type="GO" id="GO:0015288">
    <property type="term" value="F:porin activity"/>
    <property type="evidence" value="ECO:0007669"/>
    <property type="project" value="UniProtKB-KW"/>
</dbReference>
<keyword evidence="9" id="KW-0472">Membrane</keyword>
<dbReference type="PRINTS" id="PR00184">
    <property type="entry name" value="NEISSPPORIN"/>
</dbReference>
<keyword evidence="10" id="KW-0998">Cell outer membrane</keyword>
<comment type="caution">
    <text evidence="13">The sequence shown here is derived from an EMBL/GenBank/DDBJ whole genome shotgun (WGS) entry which is preliminary data.</text>
</comment>
<comment type="subcellular location">
    <subcellularLocation>
        <location evidence="1">Cell outer membrane</location>
        <topology evidence="1">Multi-pass membrane protein</topology>
    </subcellularLocation>
</comment>
<keyword evidence="4" id="KW-1134">Transmembrane beta strand</keyword>
<comment type="subunit">
    <text evidence="2">Homotrimer.</text>
</comment>
<dbReference type="Gene3D" id="2.40.160.10">
    <property type="entry name" value="Porin"/>
    <property type="match status" value="1"/>
</dbReference>
<name>A0A3S2UAT0_9BURK</name>
<evidence type="ECO:0000256" key="8">
    <source>
        <dbReference type="ARBA" id="ARBA00023114"/>
    </source>
</evidence>
<keyword evidence="8" id="KW-0626">Porin</keyword>
<gene>
    <name evidence="13" type="ORF">EOD73_16075</name>
</gene>
<evidence type="ECO:0000256" key="1">
    <source>
        <dbReference type="ARBA" id="ARBA00004571"/>
    </source>
</evidence>
<dbReference type="SUPFAM" id="SSF56935">
    <property type="entry name" value="Porins"/>
    <property type="match status" value="1"/>
</dbReference>
<dbReference type="AlphaFoldDB" id="A0A3S2UAT0"/>
<protein>
    <submittedName>
        <fullName evidence="13">Porin</fullName>
    </submittedName>
</protein>
<dbReference type="GO" id="GO:0006811">
    <property type="term" value="P:monoatomic ion transport"/>
    <property type="evidence" value="ECO:0007669"/>
    <property type="project" value="UniProtKB-KW"/>
</dbReference>
<dbReference type="InterPro" id="IPR023614">
    <property type="entry name" value="Porin_dom_sf"/>
</dbReference>
<dbReference type="InterPro" id="IPR002299">
    <property type="entry name" value="Porin_Neis"/>
</dbReference>
<evidence type="ECO:0000256" key="4">
    <source>
        <dbReference type="ARBA" id="ARBA00022452"/>
    </source>
</evidence>
<dbReference type="EMBL" id="SACM01000005">
    <property type="protein sequence ID" value="RVT83073.1"/>
    <property type="molecule type" value="Genomic_DNA"/>
</dbReference>
<dbReference type="InterPro" id="IPR033900">
    <property type="entry name" value="Gram_neg_porin_domain"/>
</dbReference>
<feature type="chain" id="PRO_5018651906" evidence="11">
    <location>
        <begin position="21"/>
        <end position="414"/>
    </location>
</feature>